<sequence length="127" mass="14621">MFSDKNDFITREYWNSIPLSDKRAYLESRGQGEVTYPHIKDEESLLLVYERAMQARDHTTLSRLHLKCFSLKLLPLAASYDDLVTLSSLLQHRKPQTNNTFLQKALHCAAPLSQALLTTYIRSQVPP</sequence>
<gene>
    <name evidence="1" type="ORF">BRZCDTV_26</name>
</gene>
<reference evidence="1" key="1">
    <citation type="submission" date="2018-03" db="EMBL/GenBank/DDBJ databases">
        <authorList>
            <consortium name="Urmite Genomes"/>
        </authorList>
    </citation>
    <scope>NUCLEOTIDE SEQUENCE [LARGE SCALE GENOMIC DNA]</scope>
    <source>
        <strain evidence="1">IHUMI-27.7</strain>
    </source>
</reference>
<proteinExistence type="predicted"/>
<keyword evidence="2" id="KW-1185">Reference proteome</keyword>
<evidence type="ECO:0000313" key="2">
    <source>
        <dbReference type="Proteomes" id="UP000273054"/>
    </source>
</evidence>
<organism evidence="1">
    <name type="scientific">Brazilian cedratvirus IHUMI</name>
    <dbReference type="NCBI Taxonomy" id="2126980"/>
    <lineage>
        <taxon>Viruses</taxon>
        <taxon>Pithoviruses</taxon>
        <taxon>Orthocedratvirinae</taxon>
        <taxon>Alphacedratvirus</taxon>
        <taxon>Alphacedratvirus brasiliense</taxon>
    </lineage>
</organism>
<accession>A0A2R8FCV2</accession>
<dbReference type="Proteomes" id="UP000273054">
    <property type="component" value="Segment"/>
</dbReference>
<name>A0A2R8FCV2_9VIRU</name>
<protein>
    <submittedName>
        <fullName evidence="1">Uncharacterized protein</fullName>
    </submittedName>
</protein>
<evidence type="ECO:0000313" key="1">
    <source>
        <dbReference type="EMBL" id="SPN78839.1"/>
    </source>
</evidence>
<dbReference type="EMBL" id="LT994651">
    <property type="protein sequence ID" value="SPN78839.1"/>
    <property type="molecule type" value="Genomic_DNA"/>
</dbReference>